<sequence length="78" mass="8813">MSDTYQEVKAVIVDVLKVDEGDIKPETRFVEDLKADSMDQFFLIDGLSEKFGLTISDDDARAIRSVQDAVTYVETHKN</sequence>
<evidence type="ECO:0000256" key="3">
    <source>
        <dbReference type="ARBA" id="ARBA00022553"/>
    </source>
</evidence>
<feature type="modified residue" description="O-(pantetheine 4'-phosphoryl)serine" evidence="7">
    <location>
        <position position="37"/>
    </location>
</feature>
<evidence type="ECO:0000256" key="5">
    <source>
        <dbReference type="ARBA" id="ARBA00023098"/>
    </source>
</evidence>
<dbReference type="InterPro" id="IPR003231">
    <property type="entry name" value="ACP"/>
</dbReference>
<keyword evidence="1 7" id="KW-0596">Phosphopantetheine</keyword>
<dbReference type="NCBIfam" id="NF002148">
    <property type="entry name" value="PRK00982.1-2"/>
    <property type="match status" value="1"/>
</dbReference>
<dbReference type="NCBIfam" id="NF002150">
    <property type="entry name" value="PRK00982.1-4"/>
    <property type="match status" value="1"/>
</dbReference>
<comment type="subcellular location">
    <subcellularLocation>
        <location evidence="7">Cytoplasm</location>
    </subcellularLocation>
</comment>
<dbReference type="PANTHER" id="PTHR20863:SF76">
    <property type="entry name" value="CARRIER DOMAIN-CONTAINING PROTEIN"/>
    <property type="match status" value="1"/>
</dbReference>
<comment type="PTM">
    <text evidence="9">4'-phosphopantetheine is transferred from CoA to a specific serine of apo-ACP by acpS.</text>
</comment>
<dbReference type="STRING" id="360412.LARV_02764"/>
<evidence type="ECO:0000256" key="4">
    <source>
        <dbReference type="ARBA" id="ARBA00022832"/>
    </source>
</evidence>
<dbReference type="Proteomes" id="UP000055060">
    <property type="component" value="Unassembled WGS sequence"/>
</dbReference>
<name>A0A0S7BKX5_9CHLR</name>
<dbReference type="PROSITE" id="PS50075">
    <property type="entry name" value="CARRIER"/>
    <property type="match status" value="1"/>
</dbReference>
<dbReference type="UniPathway" id="UPA00094"/>
<evidence type="ECO:0000256" key="6">
    <source>
        <dbReference type="ARBA" id="ARBA00023160"/>
    </source>
</evidence>
<keyword evidence="12" id="KW-1185">Reference proteome</keyword>
<dbReference type="SUPFAM" id="SSF47336">
    <property type="entry name" value="ACP-like"/>
    <property type="match status" value="1"/>
</dbReference>
<dbReference type="GO" id="GO:0016020">
    <property type="term" value="C:membrane"/>
    <property type="evidence" value="ECO:0007669"/>
    <property type="project" value="GOC"/>
</dbReference>
<comment type="function">
    <text evidence="7 9">Carrier of the growing fatty acid chain in fatty acid biosynthesis.</text>
</comment>
<evidence type="ECO:0000256" key="8">
    <source>
        <dbReference type="NCBIfam" id="TIGR00517"/>
    </source>
</evidence>
<dbReference type="EMBL" id="DF967972">
    <property type="protein sequence ID" value="GAP14984.1"/>
    <property type="molecule type" value="Genomic_DNA"/>
</dbReference>
<reference evidence="11" key="1">
    <citation type="submission" date="2015-07" db="EMBL/GenBank/DDBJ databases">
        <title>Draft Genome Sequences of Anaerolinea thermolimosa IMO-1, Bellilinea caldifistulae GOMI-1, Leptolinea tardivitalis YMTK-2, Levilinea saccharolytica KIBI-1,Longilinea arvoryzae KOME-1, Previously Described as Members of the Anaerolineaceae (Chloroflexi).</title>
        <authorList>
            <person name="Sekiguchi Y."/>
            <person name="Ohashi A."/>
            <person name="Matsuura N."/>
            <person name="Tourlousse M.D."/>
        </authorList>
    </citation>
    <scope>NUCLEOTIDE SEQUENCE [LARGE SCALE GENOMIC DNA]</scope>
    <source>
        <strain evidence="11">KOME-1</strain>
    </source>
</reference>
<dbReference type="GO" id="GO:0000035">
    <property type="term" value="F:acyl binding"/>
    <property type="evidence" value="ECO:0007669"/>
    <property type="project" value="TreeGrafter"/>
</dbReference>
<dbReference type="Gene3D" id="1.10.1200.10">
    <property type="entry name" value="ACP-like"/>
    <property type="match status" value="1"/>
</dbReference>
<dbReference type="GO" id="GO:0009245">
    <property type="term" value="P:lipid A biosynthetic process"/>
    <property type="evidence" value="ECO:0007669"/>
    <property type="project" value="TreeGrafter"/>
</dbReference>
<evidence type="ECO:0000256" key="1">
    <source>
        <dbReference type="ARBA" id="ARBA00022450"/>
    </source>
</evidence>
<dbReference type="Pfam" id="PF00550">
    <property type="entry name" value="PP-binding"/>
    <property type="match status" value="1"/>
</dbReference>
<evidence type="ECO:0000256" key="2">
    <source>
        <dbReference type="ARBA" id="ARBA00022516"/>
    </source>
</evidence>
<dbReference type="AlphaFoldDB" id="A0A0S7BKX5"/>
<comment type="PTM">
    <text evidence="7">4'-phosphopantetheine is transferred from CoA to a specific serine of apo-ACP by AcpS. This modification is essential for activity because fatty acids are bound in thioester linkage to the sulfhydryl of the prosthetic group.</text>
</comment>
<organism evidence="11">
    <name type="scientific">Longilinea arvoryzae</name>
    <dbReference type="NCBI Taxonomy" id="360412"/>
    <lineage>
        <taxon>Bacteria</taxon>
        <taxon>Bacillati</taxon>
        <taxon>Chloroflexota</taxon>
        <taxon>Anaerolineae</taxon>
        <taxon>Anaerolineales</taxon>
        <taxon>Anaerolineaceae</taxon>
        <taxon>Longilinea</taxon>
    </lineage>
</organism>
<comment type="pathway">
    <text evidence="7 9">Lipid metabolism; fatty acid biosynthesis.</text>
</comment>
<dbReference type="InterPro" id="IPR036736">
    <property type="entry name" value="ACP-like_sf"/>
</dbReference>
<evidence type="ECO:0000256" key="9">
    <source>
        <dbReference type="RuleBase" id="RU003545"/>
    </source>
</evidence>
<dbReference type="GO" id="GO:0005829">
    <property type="term" value="C:cytosol"/>
    <property type="evidence" value="ECO:0007669"/>
    <property type="project" value="TreeGrafter"/>
</dbReference>
<gene>
    <name evidence="7" type="primary">acpP</name>
    <name evidence="11" type="ORF">LARV_02764</name>
</gene>
<protein>
    <recommendedName>
        <fullName evidence="7 8">Acyl carrier protein</fullName>
        <shortName evidence="7">ACP</shortName>
    </recommendedName>
</protein>
<evidence type="ECO:0000259" key="10">
    <source>
        <dbReference type="PROSITE" id="PS50075"/>
    </source>
</evidence>
<keyword evidence="2 7" id="KW-0444">Lipid biosynthesis</keyword>
<dbReference type="PANTHER" id="PTHR20863">
    <property type="entry name" value="ACYL CARRIER PROTEIN"/>
    <property type="match status" value="1"/>
</dbReference>
<dbReference type="HAMAP" id="MF_01217">
    <property type="entry name" value="Acyl_carrier"/>
    <property type="match status" value="1"/>
</dbReference>
<keyword evidence="3 7" id="KW-0597">Phosphoprotein</keyword>
<evidence type="ECO:0000313" key="12">
    <source>
        <dbReference type="Proteomes" id="UP000055060"/>
    </source>
</evidence>
<dbReference type="NCBIfam" id="TIGR00517">
    <property type="entry name" value="acyl_carrier"/>
    <property type="match status" value="1"/>
</dbReference>
<accession>A0A0S7BKX5</accession>
<keyword evidence="5 7" id="KW-0443">Lipid metabolism</keyword>
<dbReference type="OrthoDB" id="9804551at2"/>
<evidence type="ECO:0000313" key="11">
    <source>
        <dbReference type="EMBL" id="GAP14984.1"/>
    </source>
</evidence>
<dbReference type="RefSeq" id="WP_075074194.1">
    <property type="nucleotide sequence ID" value="NZ_DF967972.1"/>
</dbReference>
<keyword evidence="4 7" id="KW-0276">Fatty acid metabolism</keyword>
<keyword evidence="6 7" id="KW-0275">Fatty acid biosynthesis</keyword>
<comment type="similarity">
    <text evidence="7">Belongs to the acyl carrier protein (ACP) family.</text>
</comment>
<dbReference type="InterPro" id="IPR009081">
    <property type="entry name" value="PP-bd_ACP"/>
</dbReference>
<keyword evidence="7" id="KW-0963">Cytoplasm</keyword>
<proteinExistence type="inferred from homology"/>
<feature type="domain" description="Carrier" evidence="10">
    <location>
        <begin position="2"/>
        <end position="77"/>
    </location>
</feature>
<evidence type="ECO:0000256" key="7">
    <source>
        <dbReference type="HAMAP-Rule" id="MF_01217"/>
    </source>
</evidence>
<dbReference type="GO" id="GO:0000036">
    <property type="term" value="F:acyl carrier activity"/>
    <property type="evidence" value="ECO:0007669"/>
    <property type="project" value="UniProtKB-UniRule"/>
</dbReference>